<evidence type="ECO:0000313" key="1">
    <source>
        <dbReference type="EMBL" id="QEV25657.1"/>
    </source>
</evidence>
<reference evidence="1 2" key="1">
    <citation type="submission" date="2017-09" db="EMBL/GenBank/DDBJ databases">
        <authorList>
            <person name="Lee N."/>
            <person name="Cho B.-K."/>
        </authorList>
    </citation>
    <scope>NUCLEOTIDE SEQUENCE [LARGE SCALE GENOMIC DNA]</scope>
    <source>
        <strain evidence="1 2">ATCC 13740</strain>
    </source>
</reference>
<dbReference type="KEGG" id="scoe:CP976_16850"/>
<name>A0A5J6I9Y4_STRC4</name>
<proteinExistence type="predicted"/>
<protein>
    <submittedName>
        <fullName evidence="1">Uncharacterized protein</fullName>
    </submittedName>
</protein>
<dbReference type="EMBL" id="CP023694">
    <property type="protein sequence ID" value="QEV25657.1"/>
    <property type="molecule type" value="Genomic_DNA"/>
</dbReference>
<organism evidence="1 2">
    <name type="scientific">Streptomyces coeruleorubidus</name>
    <dbReference type="NCBI Taxonomy" id="116188"/>
    <lineage>
        <taxon>Bacteria</taxon>
        <taxon>Bacillati</taxon>
        <taxon>Actinomycetota</taxon>
        <taxon>Actinomycetes</taxon>
        <taxon>Kitasatosporales</taxon>
        <taxon>Streptomycetaceae</taxon>
        <taxon>Streptomyces</taxon>
    </lineage>
</organism>
<sequence>MPHEKWSPRSGDTERTLIPDNCRLCDALVPDGDAAGVVQGTGRHGSVQYPVCEDCQTPEFHAYLDELWAFWKGGGGPQCRMR</sequence>
<accession>A0A5J6I9Y4</accession>
<evidence type="ECO:0000313" key="2">
    <source>
        <dbReference type="Proteomes" id="UP000326598"/>
    </source>
</evidence>
<gene>
    <name evidence="1" type="ORF">CP976_16850</name>
</gene>
<dbReference type="Proteomes" id="UP000326598">
    <property type="component" value="Chromosome"/>
</dbReference>
<dbReference type="AlphaFoldDB" id="A0A5J6I9Y4"/>